<dbReference type="OrthoDB" id="1577640at2759"/>
<accession>A0A136J3G8</accession>
<evidence type="ECO:0000313" key="3">
    <source>
        <dbReference type="Proteomes" id="UP000070501"/>
    </source>
</evidence>
<proteinExistence type="predicted"/>
<protein>
    <submittedName>
        <fullName evidence="2">Uncharacterized protein</fullName>
    </submittedName>
</protein>
<organism evidence="2 3">
    <name type="scientific">Microdochium bolleyi</name>
    <dbReference type="NCBI Taxonomy" id="196109"/>
    <lineage>
        <taxon>Eukaryota</taxon>
        <taxon>Fungi</taxon>
        <taxon>Dikarya</taxon>
        <taxon>Ascomycota</taxon>
        <taxon>Pezizomycotina</taxon>
        <taxon>Sordariomycetes</taxon>
        <taxon>Xylariomycetidae</taxon>
        <taxon>Xylariales</taxon>
        <taxon>Microdochiaceae</taxon>
        <taxon>Microdochium</taxon>
    </lineage>
</organism>
<sequence>MSYNEPTVAPVAAELRQLEDSRHFLGWCNKAVDLCGSPQVTYDISPSGLTRPPAHIVIDRLYLEAGADAVLGLDVMINKKTQPIRLSRARNYQNRLVWAIRQSVVFHDAETSRAWLVDGASAVLYLVRASLYRSMNDEEFPHEWLFNLSQLQKASPGLNSRQAAIETLKRTANLDLPLYGLRNASPGGAAQPQHFRFGDLVEEILHNLELLADASSAQIRGGDGIEFMQTLDRRRGVIGFDIMDIIDPATSIFPRIKHIHAVGSGWYDLARALQSLVIFGRAFGDLIKPSDNDPVCVSWSSLPPSMDYLGASVSTLQMLYKKQLLRDEPQLKKGQLTRSITWLSRLAPGAPCSCMDQEGRLSEGPSCSLDPVQSLVCGSWWQKLGLLKEHSPVDLMALNIQGAVVFDHRGKLPRLATKDLSRDVSQGASHEESSLEMSGRSLGGGSGSLLLQGSPMTTLTPAPGSTSGSVKPGDLGSSAPQRSQREVPGPAPTSGLGSVAPPGSRQSHSETPSTSTRRRYRDFFRRF</sequence>
<dbReference type="Proteomes" id="UP000070501">
    <property type="component" value="Unassembled WGS sequence"/>
</dbReference>
<evidence type="ECO:0000256" key="1">
    <source>
        <dbReference type="SAM" id="MobiDB-lite"/>
    </source>
</evidence>
<feature type="compositionally biased region" description="Polar residues" evidence="1">
    <location>
        <begin position="455"/>
        <end position="469"/>
    </location>
</feature>
<dbReference type="STRING" id="196109.A0A136J3G8"/>
<feature type="region of interest" description="Disordered" evidence="1">
    <location>
        <begin position="417"/>
        <end position="527"/>
    </location>
</feature>
<gene>
    <name evidence="2" type="ORF">Micbo1qcDRAFT_57855</name>
</gene>
<dbReference type="InParanoid" id="A0A136J3G8"/>
<evidence type="ECO:0000313" key="2">
    <source>
        <dbReference type="EMBL" id="KXJ91790.1"/>
    </source>
</evidence>
<keyword evidence="3" id="KW-1185">Reference proteome</keyword>
<dbReference type="AlphaFoldDB" id="A0A136J3G8"/>
<dbReference type="EMBL" id="KQ964249">
    <property type="protein sequence ID" value="KXJ91790.1"/>
    <property type="molecule type" value="Genomic_DNA"/>
</dbReference>
<name>A0A136J3G8_9PEZI</name>
<reference evidence="3" key="1">
    <citation type="submission" date="2016-02" db="EMBL/GenBank/DDBJ databases">
        <title>Draft genome sequence of Microdochium bolleyi, a fungal endophyte of beachgrass.</title>
        <authorList>
            <consortium name="DOE Joint Genome Institute"/>
            <person name="David A.S."/>
            <person name="May G."/>
            <person name="Haridas S."/>
            <person name="Lim J."/>
            <person name="Wang M."/>
            <person name="Labutti K."/>
            <person name="Lipzen A."/>
            <person name="Barry K."/>
            <person name="Grigoriev I.V."/>
        </authorList>
    </citation>
    <scope>NUCLEOTIDE SEQUENCE [LARGE SCALE GENOMIC DNA]</scope>
    <source>
        <strain evidence="3">J235TASD1</strain>
    </source>
</reference>
<feature type="compositionally biased region" description="Polar residues" evidence="1">
    <location>
        <begin position="504"/>
        <end position="515"/>
    </location>
</feature>